<feature type="region of interest" description="Disordered" evidence="1">
    <location>
        <begin position="583"/>
        <end position="637"/>
    </location>
</feature>
<dbReference type="Proteomes" id="UP000280685">
    <property type="component" value="Chromosome 4"/>
</dbReference>
<evidence type="ECO:0000313" key="2">
    <source>
        <dbReference type="EMBL" id="VBB80255.1"/>
    </source>
</evidence>
<feature type="region of interest" description="Disordered" evidence="1">
    <location>
        <begin position="440"/>
        <end position="551"/>
    </location>
</feature>
<protein>
    <submittedName>
        <fullName evidence="2">Uncharacterized protein</fullName>
    </submittedName>
</protein>
<dbReference type="EMBL" id="LR026967">
    <property type="protein sequence ID" value="VBB80255.1"/>
    <property type="molecule type" value="Genomic_DNA"/>
</dbReference>
<gene>
    <name evidence="2" type="ORF">PODCO_406315</name>
</gene>
<name>A0ABY6SAH9_PODCO</name>
<organism evidence="2 3">
    <name type="scientific">Podospora comata</name>
    <dbReference type="NCBI Taxonomy" id="48703"/>
    <lineage>
        <taxon>Eukaryota</taxon>
        <taxon>Fungi</taxon>
        <taxon>Dikarya</taxon>
        <taxon>Ascomycota</taxon>
        <taxon>Pezizomycotina</taxon>
        <taxon>Sordariomycetes</taxon>
        <taxon>Sordariomycetidae</taxon>
        <taxon>Sordariales</taxon>
        <taxon>Podosporaceae</taxon>
        <taxon>Podospora</taxon>
    </lineage>
</organism>
<accession>A0ABY6SAH9</accession>
<keyword evidence="3" id="KW-1185">Reference proteome</keyword>
<feature type="compositionally biased region" description="Basic and acidic residues" evidence="1">
    <location>
        <begin position="583"/>
        <end position="602"/>
    </location>
</feature>
<sequence length="689" mass="77522">MIFESEEPDPEPQDAVDCSIALNNILFNRLQSVPERARTFAVEKAAMEINLEHDNSEEYHRLLYAYNELALELDLEEGLSSAYLQEDVDRYIPHPLFGALSLVIRRKDLGSRGLAACPAANIPVWIHAIRTTLSRALKFIFSLSARENAAFGQQPDPYLATQHPPRLPDWRNEYLILAQDLKRELGGYDGFSPADLPPGPSSTWVENITPDKLAAHWFAKEQKYIRDREEKLRKSLVELMEEKASGVVERRWNKINPEDLEEVCKVGYESRCRCFVYIDTDFISIIQPLHHHQRHEGWPWALGIDRRIFMGHDQWGSGWLNKVSEGASRTEENQGRLSRSLKHLKTVQKHIYYVYNSVNIHLSCFKSHPLKSLCTPPPKKPPQHPSNIYSNALERHKHVSTPPPCIYYPPPFLSPCSLKTPLLSSISIRIRLLLRHQSPIPPTSQISLQPPLTLRINPPLPPTQAQRHRQENQRMARRKNNQRNPDPKVINLKNLAPRKSQHRHPQNLGHRDPRKDTPPHVRQRRPRPRIPTTEPVLGTLHVSSGGEHERPCDVGAKLNGYADADDEIDEGDCIEGHAHYGHGADDVDNGHDDCQGYHRGSEDGAEEDAGDDENDADGGTEQGSGETDDAGVLVKEDVKETIREDIEARALADVGGDAAGRGHGFDEVFLAAEGAMAGAEVTGWDGVAC</sequence>
<proteinExistence type="predicted"/>
<evidence type="ECO:0000313" key="3">
    <source>
        <dbReference type="Proteomes" id="UP000280685"/>
    </source>
</evidence>
<feature type="compositionally biased region" description="Basic and acidic residues" evidence="1">
    <location>
        <begin position="509"/>
        <end position="519"/>
    </location>
</feature>
<evidence type="ECO:0000256" key="1">
    <source>
        <dbReference type="SAM" id="MobiDB-lite"/>
    </source>
</evidence>
<reference evidence="2" key="1">
    <citation type="submission" date="2018-02" db="EMBL/GenBank/DDBJ databases">
        <authorList>
            <person name="Silar P."/>
        </authorList>
    </citation>
    <scope>NUCLEOTIDE SEQUENCE [LARGE SCALE GENOMIC DNA]</scope>
    <source>
        <strain evidence="2">T</strain>
    </source>
</reference>
<feature type="compositionally biased region" description="Acidic residues" evidence="1">
    <location>
        <begin position="603"/>
        <end position="618"/>
    </location>
</feature>